<dbReference type="InterPro" id="IPR003829">
    <property type="entry name" value="Pirin_N_dom"/>
</dbReference>
<dbReference type="PATRIC" id="fig|80852.17.peg.3913"/>
<keyword evidence="2" id="KW-0479">Metal-binding</keyword>
<evidence type="ECO:0000256" key="2">
    <source>
        <dbReference type="PIRSR" id="PIRSR006232-1"/>
    </source>
</evidence>
<dbReference type="PANTHER" id="PTHR43212">
    <property type="entry name" value="QUERCETIN 2,3-DIOXYGENASE"/>
    <property type="match status" value="1"/>
</dbReference>
<evidence type="ECO:0000256" key="3">
    <source>
        <dbReference type="RuleBase" id="RU003457"/>
    </source>
</evidence>
<feature type="binding site" evidence="2">
    <location>
        <position position="59"/>
    </location>
    <ligand>
        <name>Fe cation</name>
        <dbReference type="ChEBI" id="CHEBI:24875"/>
    </ligand>
</feature>
<name>A0A090I7G2_9GAMM</name>
<dbReference type="GeneID" id="28543365"/>
<dbReference type="Pfam" id="PF02678">
    <property type="entry name" value="Pirin"/>
    <property type="match status" value="1"/>
</dbReference>
<dbReference type="PIRSF" id="PIRSF006232">
    <property type="entry name" value="Pirin"/>
    <property type="match status" value="1"/>
</dbReference>
<dbReference type="InterPro" id="IPR011051">
    <property type="entry name" value="RmlC_Cupin_sf"/>
</dbReference>
<evidence type="ECO:0000313" key="6">
    <source>
        <dbReference type="EMBL" id="CED57730.1"/>
    </source>
</evidence>
<evidence type="ECO:0000313" key="7">
    <source>
        <dbReference type="Proteomes" id="UP000032427"/>
    </source>
</evidence>
<dbReference type="InterPro" id="IPR041602">
    <property type="entry name" value="Quercetinase_C"/>
</dbReference>
<feature type="domain" description="Pirin N-terminal" evidence="4">
    <location>
        <begin position="10"/>
        <end position="119"/>
    </location>
</feature>
<feature type="binding site" evidence="2">
    <location>
        <position position="103"/>
    </location>
    <ligand>
        <name>Fe cation</name>
        <dbReference type="ChEBI" id="CHEBI:24875"/>
    </ligand>
</feature>
<gene>
    <name evidence="6" type="ORF">AWOD_II_1111</name>
</gene>
<dbReference type="Pfam" id="PF17954">
    <property type="entry name" value="Pirin_C_2"/>
    <property type="match status" value="1"/>
</dbReference>
<proteinExistence type="inferred from homology"/>
<dbReference type="Gene3D" id="2.60.120.10">
    <property type="entry name" value="Jelly Rolls"/>
    <property type="match status" value="2"/>
</dbReference>
<dbReference type="EMBL" id="LN554847">
    <property type="protein sequence ID" value="CED57730.1"/>
    <property type="molecule type" value="Genomic_DNA"/>
</dbReference>
<dbReference type="SUPFAM" id="SSF51182">
    <property type="entry name" value="RmlC-like cupins"/>
    <property type="match status" value="1"/>
</dbReference>
<feature type="binding site" evidence="2">
    <location>
        <position position="101"/>
    </location>
    <ligand>
        <name>Fe cation</name>
        <dbReference type="ChEBI" id="CHEBI:24875"/>
    </ligand>
</feature>
<dbReference type="HOGENOM" id="CLU_064194_2_2_6"/>
<comment type="similarity">
    <text evidence="1 3">Belongs to the pirin family.</text>
</comment>
<dbReference type="KEGG" id="awd:AWOD_II_1111"/>
<evidence type="ECO:0008006" key="8">
    <source>
        <dbReference type="Google" id="ProtNLM"/>
    </source>
</evidence>
<keyword evidence="2" id="KW-0408">Iron</keyword>
<dbReference type="AlphaFoldDB" id="A0A090I7G2"/>
<accession>A0A090I7G2</accession>
<dbReference type="STRING" id="80852.AWOD_II_1111"/>
<evidence type="ECO:0000259" key="5">
    <source>
        <dbReference type="Pfam" id="PF17954"/>
    </source>
</evidence>
<dbReference type="InterPro" id="IPR012093">
    <property type="entry name" value="Pirin"/>
</dbReference>
<dbReference type="Proteomes" id="UP000032427">
    <property type="component" value="Chromosome 2"/>
</dbReference>
<evidence type="ECO:0000256" key="1">
    <source>
        <dbReference type="ARBA" id="ARBA00008416"/>
    </source>
</evidence>
<feature type="binding site" evidence="2">
    <location>
        <position position="57"/>
    </location>
    <ligand>
        <name>Fe cation</name>
        <dbReference type="ChEBI" id="CHEBI:24875"/>
    </ligand>
</feature>
<comment type="cofactor">
    <cofactor evidence="2">
        <name>Fe cation</name>
        <dbReference type="ChEBI" id="CHEBI:24875"/>
    </cofactor>
    <text evidence="2">Binds 1 Fe cation per subunit.</text>
</comment>
<dbReference type="PANTHER" id="PTHR43212:SF3">
    <property type="entry name" value="QUERCETIN 2,3-DIOXYGENASE"/>
    <property type="match status" value="1"/>
</dbReference>
<sequence>MFELRKANERGSANFGWLNAKHTFSFGHYYDVSHMGFGPLRVINEDRVKPEGGFATHGHENMEILTVVLSGAIAHKDSMGQSEKLVAGEYQLMSAGAGVQHSEFNPSSNEELHLLQIWLQPNVFNGEPSYQQKPFPQEQGFVDIATPTASGDSFLIKQDAVIKQLILEPNTQQSLSIELSNKVFVQSINDELSVGKTDLNSGDGLKITQESELLFSNNSSEKVKAIVFIM</sequence>
<evidence type="ECO:0000259" key="4">
    <source>
        <dbReference type="Pfam" id="PF02678"/>
    </source>
</evidence>
<protein>
    <recommendedName>
        <fullName evidence="8">Pirin family protein</fullName>
    </recommendedName>
</protein>
<dbReference type="OrthoDB" id="9780903at2"/>
<dbReference type="CDD" id="cd02910">
    <property type="entry name" value="cupin_Yhhw_N"/>
    <property type="match status" value="1"/>
</dbReference>
<feature type="domain" description="Quercetin 2,3-dioxygenase C-terminal cupin" evidence="5">
    <location>
        <begin position="144"/>
        <end position="227"/>
    </location>
</feature>
<reference evidence="7" key="1">
    <citation type="submission" date="2014-09" db="EMBL/GenBank/DDBJ databases">
        <authorList>
            <person name="Hjerde E."/>
        </authorList>
    </citation>
    <scope>NUCLEOTIDE SEQUENCE [LARGE SCALE GENOMIC DNA]</scope>
    <source>
        <strain evidence="7">06/09/139</strain>
    </source>
</reference>
<organism evidence="6 7">
    <name type="scientific">Aliivibrio wodanis</name>
    <dbReference type="NCBI Taxonomy" id="80852"/>
    <lineage>
        <taxon>Bacteria</taxon>
        <taxon>Pseudomonadati</taxon>
        <taxon>Pseudomonadota</taxon>
        <taxon>Gammaproteobacteria</taxon>
        <taxon>Vibrionales</taxon>
        <taxon>Vibrionaceae</taxon>
        <taxon>Aliivibrio</taxon>
    </lineage>
</organism>
<keyword evidence="7" id="KW-1185">Reference proteome</keyword>
<dbReference type="InterPro" id="IPR014710">
    <property type="entry name" value="RmlC-like_jellyroll"/>
</dbReference>
<dbReference type="GO" id="GO:0046872">
    <property type="term" value="F:metal ion binding"/>
    <property type="evidence" value="ECO:0007669"/>
    <property type="project" value="UniProtKB-KW"/>
</dbReference>